<dbReference type="GO" id="GO:0006950">
    <property type="term" value="P:response to stress"/>
    <property type="evidence" value="ECO:0007669"/>
    <property type="project" value="UniProtKB-ARBA"/>
</dbReference>
<feature type="compositionally biased region" description="Low complexity" evidence="3">
    <location>
        <begin position="51"/>
        <end position="63"/>
    </location>
</feature>
<dbReference type="GO" id="GO:0005634">
    <property type="term" value="C:nucleus"/>
    <property type="evidence" value="ECO:0007669"/>
    <property type="project" value="UniProtKB-SubCell"/>
</dbReference>
<protein>
    <submittedName>
        <fullName evidence="4">Oxidative stress 3</fullName>
    </submittedName>
</protein>
<dbReference type="AlphaFoldDB" id="A0AAV8BUF5"/>
<comment type="caution">
    <text evidence="4">The sequence shown here is derived from an EMBL/GenBank/DDBJ whole genome shotgun (WGS) entry which is preliminary data.</text>
</comment>
<dbReference type="EMBL" id="JAMFTS010000005">
    <property type="protein sequence ID" value="KAJ4746595.1"/>
    <property type="molecule type" value="Genomic_DNA"/>
</dbReference>
<evidence type="ECO:0000256" key="1">
    <source>
        <dbReference type="ARBA" id="ARBA00004123"/>
    </source>
</evidence>
<dbReference type="Proteomes" id="UP001140206">
    <property type="component" value="Chromosome 5"/>
</dbReference>
<evidence type="ECO:0000313" key="5">
    <source>
        <dbReference type="Proteomes" id="UP001140206"/>
    </source>
</evidence>
<gene>
    <name evidence="4" type="ORF">LUZ62_081000</name>
</gene>
<keyword evidence="5" id="KW-1185">Reference proteome</keyword>
<evidence type="ECO:0000256" key="2">
    <source>
        <dbReference type="ARBA" id="ARBA00023242"/>
    </source>
</evidence>
<dbReference type="PANTHER" id="PTHR33172">
    <property type="entry name" value="OS08G0516900 PROTEIN"/>
    <property type="match status" value="1"/>
</dbReference>
<feature type="region of interest" description="Disordered" evidence="3">
    <location>
        <begin position="139"/>
        <end position="159"/>
    </location>
</feature>
<proteinExistence type="predicted"/>
<feature type="region of interest" description="Disordered" evidence="3">
    <location>
        <begin position="1"/>
        <end position="76"/>
    </location>
</feature>
<dbReference type="InterPro" id="IPR051992">
    <property type="entry name" value="OxStress_Response_Reg"/>
</dbReference>
<organism evidence="4 5">
    <name type="scientific">Rhynchospora pubera</name>
    <dbReference type="NCBI Taxonomy" id="906938"/>
    <lineage>
        <taxon>Eukaryota</taxon>
        <taxon>Viridiplantae</taxon>
        <taxon>Streptophyta</taxon>
        <taxon>Embryophyta</taxon>
        <taxon>Tracheophyta</taxon>
        <taxon>Spermatophyta</taxon>
        <taxon>Magnoliopsida</taxon>
        <taxon>Liliopsida</taxon>
        <taxon>Poales</taxon>
        <taxon>Cyperaceae</taxon>
        <taxon>Cyperoideae</taxon>
        <taxon>Rhynchosporeae</taxon>
        <taxon>Rhynchospora</taxon>
    </lineage>
</organism>
<feature type="compositionally biased region" description="Polar residues" evidence="3">
    <location>
        <begin position="1"/>
        <end position="10"/>
    </location>
</feature>
<feature type="compositionally biased region" description="Low complexity" evidence="3">
    <location>
        <begin position="35"/>
        <end position="44"/>
    </location>
</feature>
<feature type="compositionally biased region" description="Polar residues" evidence="3">
    <location>
        <begin position="64"/>
        <end position="75"/>
    </location>
</feature>
<evidence type="ECO:0000313" key="4">
    <source>
        <dbReference type="EMBL" id="KAJ4746595.1"/>
    </source>
</evidence>
<keyword evidence="2" id="KW-0539">Nucleus</keyword>
<evidence type="ECO:0000256" key="3">
    <source>
        <dbReference type="SAM" id="MobiDB-lite"/>
    </source>
</evidence>
<name>A0AAV8BUF5_9POAL</name>
<sequence>MQQHMDTSVMMQRMAQEEDDDIGSMSSFSDHEDSSNSVGSSASSEVTEDASSSNSSLSSSSSSFQPPSMNDQFNQGPLFEMSDLISDLPIKRGLSKFFEGKSQSFTSLTNARNLEDLVKPERPYSKRMKYCKSYAGGLDRQKSLSPKHPTKGAIMKKTSSKGSFGSFGLKKRSFSGLKSSMPPIPRSGCLSSQALLFA</sequence>
<accession>A0AAV8BUF5</accession>
<reference evidence="4" key="1">
    <citation type="submission" date="2022-08" db="EMBL/GenBank/DDBJ databases">
        <authorList>
            <person name="Marques A."/>
        </authorList>
    </citation>
    <scope>NUCLEOTIDE SEQUENCE</scope>
    <source>
        <strain evidence="4">RhyPub2mFocal</strain>
        <tissue evidence="4">Leaves</tissue>
    </source>
</reference>
<comment type="subcellular location">
    <subcellularLocation>
        <location evidence="1">Nucleus</location>
    </subcellularLocation>
</comment>
<dbReference type="PANTHER" id="PTHR33172:SF29">
    <property type="entry name" value="OS06G0559400 PROTEIN"/>
    <property type="match status" value="1"/>
</dbReference>